<evidence type="ECO:0000256" key="5">
    <source>
        <dbReference type="ARBA" id="ARBA00022723"/>
    </source>
</evidence>
<keyword evidence="7" id="KW-0408">Iron</keyword>
<dbReference type="InterPro" id="IPR015421">
    <property type="entry name" value="PyrdxlP-dep_Trfase_major"/>
</dbReference>
<dbReference type="Proteomes" id="UP000184488">
    <property type="component" value="Unassembled WGS sequence"/>
</dbReference>
<reference evidence="14" key="1">
    <citation type="submission" date="2016-11" db="EMBL/GenBank/DDBJ databases">
        <authorList>
            <person name="Varghese N."/>
            <person name="Submissions S."/>
        </authorList>
    </citation>
    <scope>NUCLEOTIDE SEQUENCE [LARGE SCALE GENOMIC DNA]</scope>
    <source>
        <strain evidence="14">DSM 18829</strain>
    </source>
</reference>
<evidence type="ECO:0000256" key="2">
    <source>
        <dbReference type="ARBA" id="ARBA00006490"/>
    </source>
</evidence>
<gene>
    <name evidence="13" type="ORF">SAMN05444363_2781</name>
</gene>
<dbReference type="InterPro" id="IPR020578">
    <property type="entry name" value="Aminotrans_V_PyrdxlP_BS"/>
</dbReference>
<keyword evidence="6" id="KW-0663">Pyridoxal phosphate</keyword>
<protein>
    <recommendedName>
        <fullName evidence="3">cysteine desulfurase</fullName>
        <ecNumber evidence="3">2.8.1.7</ecNumber>
    </recommendedName>
</protein>
<dbReference type="PANTHER" id="PTHR11601">
    <property type="entry name" value="CYSTEINE DESULFURYLASE FAMILY MEMBER"/>
    <property type="match status" value="1"/>
</dbReference>
<sequence length="375" mass="42072">MKHVYLDNASTTQLRKEVINEMTKVMNENFGNPSSTHHFGRDAKNVIELSRKSIAKNINCNAQEIIFTSCGTEANNFIILSSIRDLGVKRIITSKIEHHAVLHTVEVFEKQFGTKIDYVNILDDGTIDYNDLETLLSQEQNTLVSLMHVNNEIGTVLNLEKVAQLCKNYNAYFHTDTVQSIGKTRIDLSQIPIDFLVASAHKFHGPKGVGFAFIRKNIALKPILLGGEQEKGLRAGTESVHNIAGMAKALELSLENLETEKNNISELKKYLVEQLQLNFPEVHFAGNPDETFYNVINVILPFDTNKISMLLFQLDMNGVAVSRGSACQSGSVKPSHVLEAFLSHEELNKPNIRVSFSHYNSTEDIDYLIEVLKKI</sequence>
<proteinExistence type="inferred from homology"/>
<keyword evidence="11" id="KW-0175">Coiled coil</keyword>
<dbReference type="Gene3D" id="1.10.260.50">
    <property type="match status" value="1"/>
</dbReference>
<dbReference type="OrthoDB" id="9808002at2"/>
<evidence type="ECO:0000256" key="7">
    <source>
        <dbReference type="ARBA" id="ARBA00023004"/>
    </source>
</evidence>
<evidence type="ECO:0000313" key="13">
    <source>
        <dbReference type="EMBL" id="SHJ14580.1"/>
    </source>
</evidence>
<feature type="coiled-coil region" evidence="11">
    <location>
        <begin position="240"/>
        <end position="274"/>
    </location>
</feature>
<accession>A0A1M6GXF9</accession>
<keyword evidence="4" id="KW-0808">Transferase</keyword>
<dbReference type="Pfam" id="PF00266">
    <property type="entry name" value="Aminotran_5"/>
    <property type="match status" value="1"/>
</dbReference>
<dbReference type="PIRSF" id="PIRSF005572">
    <property type="entry name" value="NifS"/>
    <property type="match status" value="1"/>
</dbReference>
<dbReference type="EMBL" id="FQZI01000006">
    <property type="protein sequence ID" value="SHJ14580.1"/>
    <property type="molecule type" value="Genomic_DNA"/>
</dbReference>
<dbReference type="InterPro" id="IPR015424">
    <property type="entry name" value="PyrdxlP-dep_Trfase"/>
</dbReference>
<dbReference type="InterPro" id="IPR015422">
    <property type="entry name" value="PyrdxlP-dep_Trfase_small"/>
</dbReference>
<evidence type="ECO:0000256" key="4">
    <source>
        <dbReference type="ARBA" id="ARBA00022679"/>
    </source>
</evidence>
<dbReference type="Gene3D" id="3.90.1150.10">
    <property type="entry name" value="Aspartate Aminotransferase, domain 1"/>
    <property type="match status" value="1"/>
</dbReference>
<dbReference type="InterPro" id="IPR000192">
    <property type="entry name" value="Aminotrans_V_dom"/>
</dbReference>
<dbReference type="AlphaFoldDB" id="A0A1M6GXF9"/>
<evidence type="ECO:0000256" key="3">
    <source>
        <dbReference type="ARBA" id="ARBA00012239"/>
    </source>
</evidence>
<evidence type="ECO:0000256" key="1">
    <source>
        <dbReference type="ARBA" id="ARBA00001933"/>
    </source>
</evidence>
<dbReference type="Gene3D" id="3.40.640.10">
    <property type="entry name" value="Type I PLP-dependent aspartate aminotransferase-like (Major domain)"/>
    <property type="match status" value="1"/>
</dbReference>
<dbReference type="EC" id="2.8.1.7" evidence="3"/>
<keyword evidence="8" id="KW-0411">Iron-sulfur</keyword>
<organism evidence="13 14">
    <name type="scientific">Flavobacterium terrae</name>
    <dbReference type="NCBI Taxonomy" id="415425"/>
    <lineage>
        <taxon>Bacteria</taxon>
        <taxon>Pseudomonadati</taxon>
        <taxon>Bacteroidota</taxon>
        <taxon>Flavobacteriia</taxon>
        <taxon>Flavobacteriales</taxon>
        <taxon>Flavobacteriaceae</taxon>
        <taxon>Flavobacterium</taxon>
    </lineage>
</organism>
<evidence type="ECO:0000256" key="6">
    <source>
        <dbReference type="ARBA" id="ARBA00022898"/>
    </source>
</evidence>
<evidence type="ECO:0000256" key="8">
    <source>
        <dbReference type="ARBA" id="ARBA00023014"/>
    </source>
</evidence>
<comment type="similarity">
    <text evidence="2">Belongs to the class-V pyridoxal-phosphate-dependent aminotransferase family. NifS/IscS subfamily.</text>
</comment>
<name>A0A1M6GXF9_9FLAO</name>
<evidence type="ECO:0000256" key="9">
    <source>
        <dbReference type="ARBA" id="ARBA00050776"/>
    </source>
</evidence>
<dbReference type="PANTHER" id="PTHR11601:SF34">
    <property type="entry name" value="CYSTEINE DESULFURASE"/>
    <property type="match status" value="1"/>
</dbReference>
<dbReference type="GO" id="GO:0046872">
    <property type="term" value="F:metal ion binding"/>
    <property type="evidence" value="ECO:0007669"/>
    <property type="project" value="UniProtKB-KW"/>
</dbReference>
<dbReference type="RefSeq" id="WP_073312105.1">
    <property type="nucleotide sequence ID" value="NZ_FQZI01000006.1"/>
</dbReference>
<dbReference type="PROSITE" id="PS00595">
    <property type="entry name" value="AA_TRANSFER_CLASS_5"/>
    <property type="match status" value="1"/>
</dbReference>
<evidence type="ECO:0000256" key="11">
    <source>
        <dbReference type="SAM" id="Coils"/>
    </source>
</evidence>
<dbReference type="STRING" id="415425.SAMN05444363_2781"/>
<dbReference type="GO" id="GO:0051536">
    <property type="term" value="F:iron-sulfur cluster binding"/>
    <property type="evidence" value="ECO:0007669"/>
    <property type="project" value="UniProtKB-KW"/>
</dbReference>
<dbReference type="GO" id="GO:0031071">
    <property type="term" value="F:cysteine desulfurase activity"/>
    <property type="evidence" value="ECO:0007669"/>
    <property type="project" value="UniProtKB-EC"/>
</dbReference>
<evidence type="ECO:0000256" key="10">
    <source>
        <dbReference type="RuleBase" id="RU004504"/>
    </source>
</evidence>
<dbReference type="InterPro" id="IPR016454">
    <property type="entry name" value="Cysteine_dSase"/>
</dbReference>
<comment type="cofactor">
    <cofactor evidence="1 10">
        <name>pyridoxal 5'-phosphate</name>
        <dbReference type="ChEBI" id="CHEBI:597326"/>
    </cofactor>
</comment>
<feature type="domain" description="Aminotransferase class V" evidence="12">
    <location>
        <begin position="4"/>
        <end position="368"/>
    </location>
</feature>
<dbReference type="SUPFAM" id="SSF53383">
    <property type="entry name" value="PLP-dependent transferases"/>
    <property type="match status" value="1"/>
</dbReference>
<keyword evidence="5" id="KW-0479">Metal-binding</keyword>
<keyword evidence="14" id="KW-1185">Reference proteome</keyword>
<evidence type="ECO:0000259" key="12">
    <source>
        <dbReference type="Pfam" id="PF00266"/>
    </source>
</evidence>
<evidence type="ECO:0000313" key="14">
    <source>
        <dbReference type="Proteomes" id="UP000184488"/>
    </source>
</evidence>
<comment type="catalytic activity">
    <reaction evidence="9">
        <text>(sulfur carrier)-H + L-cysteine = (sulfur carrier)-SH + L-alanine</text>
        <dbReference type="Rhea" id="RHEA:43892"/>
        <dbReference type="Rhea" id="RHEA-COMP:14737"/>
        <dbReference type="Rhea" id="RHEA-COMP:14739"/>
        <dbReference type="ChEBI" id="CHEBI:29917"/>
        <dbReference type="ChEBI" id="CHEBI:35235"/>
        <dbReference type="ChEBI" id="CHEBI:57972"/>
        <dbReference type="ChEBI" id="CHEBI:64428"/>
        <dbReference type="EC" id="2.8.1.7"/>
    </reaction>
</comment>